<reference evidence="2 3" key="1">
    <citation type="submission" date="2020-12" db="EMBL/GenBank/DDBJ databases">
        <title>Metabolic potential, ecology and presence of endohyphal bacteria is reflected in genomic diversity of Mucoromycotina.</title>
        <authorList>
            <person name="Muszewska A."/>
            <person name="Okrasinska A."/>
            <person name="Steczkiewicz K."/>
            <person name="Drgas O."/>
            <person name="Orlowska M."/>
            <person name="Perlinska-Lenart U."/>
            <person name="Aleksandrzak-Piekarczyk T."/>
            <person name="Szatraj K."/>
            <person name="Zielenkiewicz U."/>
            <person name="Pilsyk S."/>
            <person name="Malc E."/>
            <person name="Mieczkowski P."/>
            <person name="Kruszewska J.S."/>
            <person name="Biernat P."/>
            <person name="Pawlowska J."/>
        </authorList>
    </citation>
    <scope>NUCLEOTIDE SEQUENCE [LARGE SCALE GENOMIC DNA]</scope>
    <source>
        <strain evidence="2 3">CBS 142.35</strain>
    </source>
</reference>
<gene>
    <name evidence="2" type="ORF">INT45_001875</name>
</gene>
<feature type="region of interest" description="Disordered" evidence="1">
    <location>
        <begin position="126"/>
        <end position="325"/>
    </location>
</feature>
<sequence length="446" mass="48975">MTETGQMQRTLAIARGGKDELINLLKDAEISIILEKSISLSVADAKELTAKNTNLRTSLGSKPAHGYVLEADDVVQRWLDIMRQHDEIGEKAKKRYLYGSPSRTVAEQDIVWLSRLTLKQKKLTTGLGSKLPTPSTATRKMSSASTMKKGTTAAETRRATGPQQTRLTQRPKSAASNRFKPQPKQTSNTTIKETSKVTISQRSQRDSTIPKTQRQKAAMTTRHPVVQRVKNNDGDDNDVLAIPPVVNNNDSSNISGNSSSVSTAGFSEEQEASRTAMHHSNKKVNQDAASSDVQSDILQDVETITPYPPLGPGNSQTSKVGSDKVQEVVEDAESEHDAEVAAAMNHTSNIPTTAMDQSVLRASLSPNSVTSLPRPETPEVDQLRQRFESFGQVGATNSGNQFQHRKSLSPETALKIKDTRPKTPSGKRVKSMVNFFMDENLHKWEF</sequence>
<feature type="compositionally biased region" description="Polar residues" evidence="1">
    <location>
        <begin position="183"/>
        <end position="212"/>
    </location>
</feature>
<feature type="region of interest" description="Disordered" evidence="1">
    <location>
        <begin position="394"/>
        <end position="427"/>
    </location>
</feature>
<feature type="compositionally biased region" description="Polar residues" evidence="1">
    <location>
        <begin position="135"/>
        <end position="149"/>
    </location>
</feature>
<accession>A0A8H7S1I3</accession>
<dbReference type="Proteomes" id="UP000646827">
    <property type="component" value="Unassembled WGS sequence"/>
</dbReference>
<dbReference type="EMBL" id="JAEPRB010000168">
    <property type="protein sequence ID" value="KAG2219703.1"/>
    <property type="molecule type" value="Genomic_DNA"/>
</dbReference>
<dbReference type="OrthoDB" id="2162449at2759"/>
<evidence type="ECO:0000313" key="2">
    <source>
        <dbReference type="EMBL" id="KAG2219703.1"/>
    </source>
</evidence>
<keyword evidence="3" id="KW-1185">Reference proteome</keyword>
<feature type="compositionally biased region" description="Polar residues" evidence="1">
    <location>
        <begin position="161"/>
        <end position="176"/>
    </location>
</feature>
<evidence type="ECO:0000313" key="3">
    <source>
        <dbReference type="Proteomes" id="UP000646827"/>
    </source>
</evidence>
<proteinExistence type="predicted"/>
<feature type="compositionally biased region" description="Polar residues" evidence="1">
    <location>
        <begin position="287"/>
        <end position="297"/>
    </location>
</feature>
<name>A0A8H7S1I3_9FUNG</name>
<organism evidence="2 3">
    <name type="scientific">Circinella minor</name>
    <dbReference type="NCBI Taxonomy" id="1195481"/>
    <lineage>
        <taxon>Eukaryota</taxon>
        <taxon>Fungi</taxon>
        <taxon>Fungi incertae sedis</taxon>
        <taxon>Mucoromycota</taxon>
        <taxon>Mucoromycotina</taxon>
        <taxon>Mucoromycetes</taxon>
        <taxon>Mucorales</taxon>
        <taxon>Lichtheimiaceae</taxon>
        <taxon>Circinella</taxon>
    </lineage>
</organism>
<dbReference type="Gene3D" id="3.30.70.141">
    <property type="entry name" value="Nucleoside diphosphate kinase-like domain"/>
    <property type="match status" value="1"/>
</dbReference>
<dbReference type="InterPro" id="IPR036850">
    <property type="entry name" value="NDK-like_dom_sf"/>
</dbReference>
<comment type="caution">
    <text evidence="2">The sequence shown here is derived from an EMBL/GenBank/DDBJ whole genome shotgun (WGS) entry which is preliminary data.</text>
</comment>
<evidence type="ECO:0000256" key="1">
    <source>
        <dbReference type="SAM" id="MobiDB-lite"/>
    </source>
</evidence>
<protein>
    <submittedName>
        <fullName evidence="2">Uncharacterized protein</fullName>
    </submittedName>
</protein>
<dbReference type="AlphaFoldDB" id="A0A8H7S1I3"/>
<feature type="compositionally biased region" description="Low complexity" evidence="1">
    <location>
        <begin position="245"/>
        <end position="262"/>
    </location>
</feature>